<dbReference type="EMBL" id="KV748263">
    <property type="protein sequence ID" value="OCK87295.1"/>
    <property type="molecule type" value="Genomic_DNA"/>
</dbReference>
<organism evidence="1 2">
    <name type="scientific">Cenococcum geophilum 1.58</name>
    <dbReference type="NCBI Taxonomy" id="794803"/>
    <lineage>
        <taxon>Eukaryota</taxon>
        <taxon>Fungi</taxon>
        <taxon>Dikarya</taxon>
        <taxon>Ascomycota</taxon>
        <taxon>Pezizomycotina</taxon>
        <taxon>Dothideomycetes</taxon>
        <taxon>Pleosporomycetidae</taxon>
        <taxon>Gloniales</taxon>
        <taxon>Gloniaceae</taxon>
        <taxon>Cenococcum</taxon>
    </lineage>
</organism>
<name>A0ACC8EM77_9PEZI</name>
<evidence type="ECO:0000313" key="2">
    <source>
        <dbReference type="Proteomes" id="UP000250078"/>
    </source>
</evidence>
<gene>
    <name evidence="1" type="ORF">K441DRAFT_623207</name>
</gene>
<keyword evidence="2" id="KW-1185">Reference proteome</keyword>
<dbReference type="Proteomes" id="UP000250078">
    <property type="component" value="Unassembled WGS sequence"/>
</dbReference>
<proteinExistence type="predicted"/>
<keyword evidence="1" id="KW-0378">Hydrolase</keyword>
<protein>
    <submittedName>
        <fullName evidence="1">Glycoside hydrolase family 55 protein</fullName>
    </submittedName>
</protein>
<accession>A0ACC8EM77</accession>
<evidence type="ECO:0000313" key="1">
    <source>
        <dbReference type="EMBL" id="OCK87295.1"/>
    </source>
</evidence>
<sequence length="793" mass="84312">MKFLALLAILPSTAFAGDVAGSQQIPLGSSLSDQKPIAQSTYWYETINHNGEASFMQPSCKSGYQVFRNVVTDFGADNTGNTDASTAIQNAIDAFASGSSACAGRAANAYGTTGQPAMVYLPRGTYQMAKSIQLRLGTVLMGDPTDPPTLKAVSNFPSDHIIFAKDPVQPGTNNFYIAIKNLIIDSTNVDKATTIGHIDWTVSQATQLTNIVFNMPNFSTGHAGVTVALNYPPPPDPSGFNSALILNDLTFNGGATGMILNGQQWVLKGMSFNRCNTGIRVNGFNVVVHNSSFTDCTTGIDAHGVSGSLTVLDTITTNIGTLVNSGDSGNARNSIILENVINNGKTVVLDNSPNPPLTGNVPNTWVHGDMYAPGNPVTQFEDGRFLTAKRASALTVNGNNYFTMKPPTYQEFAIDQVVNVKTVTNLPVRGDGITDDTANINSVLLQCVGKVVYFPAGTYMVTDSLIIPPGSRIFGDAYASAISAAFSTKFFNPDAPTAMVKLGNPGDVGVGQISDMLFTVSDVLQGCKMLEVNMAGNQPGDVGIWNSHFRVGGASGSKVKTVCSTTPDRCRAAWGMIHLTSTSSAYIENMWGWTADHDLDGGPDSVQDAPVIAVGRGALIEATKGTWMVGTGMEHNTLYQYNFNAAANVCSVFQQSETPYWQGPGSFGLAPAPWTEHLQPSDPTFNSCGSEDAQCRMAWFELVSDSKDIFLYGGCVWVFFNGGVNHDCQGAPGICQQNAIDISNSTGTHLYGTNVKAIQTMMISDNVEIAFRSDNDGSFFMGGVVAAYLFNSA</sequence>
<reference evidence="1 2" key="1">
    <citation type="journal article" date="2016" name="Nat. Commun.">
        <title>Ectomycorrhizal ecology is imprinted in the genome of the dominant symbiotic fungus Cenococcum geophilum.</title>
        <authorList>
            <consortium name="DOE Joint Genome Institute"/>
            <person name="Peter M."/>
            <person name="Kohler A."/>
            <person name="Ohm R.A."/>
            <person name="Kuo A."/>
            <person name="Krutzmann J."/>
            <person name="Morin E."/>
            <person name="Arend M."/>
            <person name="Barry K.W."/>
            <person name="Binder M."/>
            <person name="Choi C."/>
            <person name="Clum A."/>
            <person name="Copeland A."/>
            <person name="Grisel N."/>
            <person name="Haridas S."/>
            <person name="Kipfer T."/>
            <person name="LaButti K."/>
            <person name="Lindquist E."/>
            <person name="Lipzen A."/>
            <person name="Maire R."/>
            <person name="Meier B."/>
            <person name="Mihaltcheva S."/>
            <person name="Molinier V."/>
            <person name="Murat C."/>
            <person name="Poggeler S."/>
            <person name="Quandt C.A."/>
            <person name="Sperisen C."/>
            <person name="Tritt A."/>
            <person name="Tisserant E."/>
            <person name="Crous P.W."/>
            <person name="Henrissat B."/>
            <person name="Nehls U."/>
            <person name="Egli S."/>
            <person name="Spatafora J.W."/>
            <person name="Grigoriev I.V."/>
            <person name="Martin F.M."/>
        </authorList>
    </citation>
    <scope>NUCLEOTIDE SEQUENCE [LARGE SCALE GENOMIC DNA]</scope>
    <source>
        <strain evidence="1 2">1.58</strain>
    </source>
</reference>